<evidence type="ECO:0000256" key="4">
    <source>
        <dbReference type="ARBA" id="ARBA00022857"/>
    </source>
</evidence>
<keyword evidence="14" id="KW-0413">Isomerase</keyword>
<dbReference type="HAMAP" id="MF_00183">
    <property type="entry name" value="DXP_reductoisom"/>
    <property type="match status" value="1"/>
</dbReference>
<keyword evidence="9" id="KW-0460">Magnesium</keyword>
<dbReference type="NCBIfam" id="TIGR00243">
    <property type="entry name" value="Dxr"/>
    <property type="match status" value="1"/>
</dbReference>
<dbReference type="SUPFAM" id="SSF69055">
    <property type="entry name" value="1-deoxy-D-xylulose-5-phosphate reductoisomerase, C-terminal domain"/>
    <property type="match status" value="1"/>
</dbReference>
<dbReference type="Pfam" id="PF08436">
    <property type="entry name" value="DXP_redisom_C"/>
    <property type="match status" value="1"/>
</dbReference>
<comment type="cofactor">
    <cofactor evidence="9">
        <name>Mg(2+)</name>
        <dbReference type="ChEBI" id="CHEBI:18420"/>
    </cofactor>
    <cofactor evidence="9">
        <name>Mn(2+)</name>
        <dbReference type="ChEBI" id="CHEBI:29035"/>
    </cofactor>
</comment>
<evidence type="ECO:0000256" key="3">
    <source>
        <dbReference type="ARBA" id="ARBA00022723"/>
    </source>
</evidence>
<dbReference type="PATRIC" id="fig|1385369.3.peg.876"/>
<evidence type="ECO:0000259" key="12">
    <source>
        <dbReference type="Pfam" id="PF08436"/>
    </source>
</evidence>
<keyword evidence="5 9" id="KW-0560">Oxidoreductase</keyword>
<comment type="catalytic activity">
    <reaction evidence="8">
        <text>2-C-methyl-D-erythritol 4-phosphate + NADP(+) = 1-deoxy-D-xylulose 5-phosphate + NADPH + H(+)</text>
        <dbReference type="Rhea" id="RHEA:13717"/>
        <dbReference type="ChEBI" id="CHEBI:15378"/>
        <dbReference type="ChEBI" id="CHEBI:57783"/>
        <dbReference type="ChEBI" id="CHEBI:57792"/>
        <dbReference type="ChEBI" id="CHEBI:58262"/>
        <dbReference type="ChEBI" id="CHEBI:58349"/>
        <dbReference type="EC" id="1.1.1.267"/>
    </reaction>
    <physiologicalReaction direction="right-to-left" evidence="8">
        <dbReference type="Rhea" id="RHEA:13719"/>
    </physiologicalReaction>
</comment>
<dbReference type="Gene3D" id="1.10.1740.10">
    <property type="match status" value="1"/>
</dbReference>
<comment type="pathway">
    <text evidence="1 9">Isoprenoid biosynthesis; isopentenyl diphosphate biosynthesis via DXP pathway; isopentenyl diphosphate from 1-deoxy-D-xylulose 5-phosphate: step 1/6.</text>
</comment>
<feature type="region of interest" description="Disordered" evidence="10">
    <location>
        <begin position="1"/>
        <end position="31"/>
    </location>
</feature>
<evidence type="ECO:0000256" key="10">
    <source>
        <dbReference type="SAM" id="MobiDB-lite"/>
    </source>
</evidence>
<evidence type="ECO:0000256" key="8">
    <source>
        <dbReference type="ARBA" id="ARBA00048543"/>
    </source>
</evidence>
<dbReference type="InterPro" id="IPR036169">
    <property type="entry name" value="DXPR_C_sf"/>
</dbReference>
<keyword evidence="7 9" id="KW-0414">Isoprene biosynthesis</keyword>
<comment type="similarity">
    <text evidence="2 9">Belongs to the DXR family.</text>
</comment>
<dbReference type="InterPro" id="IPR036291">
    <property type="entry name" value="NAD(P)-bd_dom_sf"/>
</dbReference>
<sequence length="408" mass="43260">MSGRAGSTSDRAGNTSGPEGSPRSVTILGSTGSVGRNTVDLISRNPGAYTVEALTAGRNVVHLVEQAKALRPALAVIADPAGYEPLRDALAGSGIEVAAGPEAVVEAAQRPADWVMAAIVGAAGLEPTLAAARRGAIVAFANKECLVCAGPLMMDLVRDCGATLLPVDSEHNAIFQVFDFERRSSVRRLLLTASGGPFRRADRAVMAAATPEQACAHPTWTMGAKISVDSATMMNKGLEIIEAHFLFALPEDRIDVVVHPQSVIHSMVEYIDGSVLAQLGTPDMRTPIAFALGWPERIETPAAPLDLIGAGTLTFEAPDPERFPALRLARHALQAGGGAPTILNAANEVAVQAFLEKRIGFLDIERVVERTLELLPHSRLDDLDHVRHIDADARREATGMLTRFATKT</sequence>
<keyword evidence="6 9" id="KW-0464">Manganese</keyword>
<dbReference type="Gene3D" id="3.40.50.720">
    <property type="entry name" value="NAD(P)-binding Rossmann-like Domain"/>
    <property type="match status" value="1"/>
</dbReference>
<dbReference type="Proteomes" id="UP000019486">
    <property type="component" value="Unassembled WGS sequence"/>
</dbReference>
<feature type="binding site" evidence="9">
    <location>
        <position position="31"/>
    </location>
    <ligand>
        <name>NADPH</name>
        <dbReference type="ChEBI" id="CHEBI:57783"/>
    </ligand>
</feature>
<feature type="binding site" evidence="9">
    <location>
        <position position="144"/>
    </location>
    <ligand>
        <name>NADPH</name>
        <dbReference type="ChEBI" id="CHEBI:57783"/>
    </ligand>
</feature>
<dbReference type="PIRSF" id="PIRSF006205">
    <property type="entry name" value="Dxp_reductismrs"/>
    <property type="match status" value="1"/>
</dbReference>
<dbReference type="STRING" id="1385369.N825_19775"/>
<feature type="binding site" evidence="9">
    <location>
        <position position="142"/>
    </location>
    <ligand>
        <name>NADPH</name>
        <dbReference type="ChEBI" id="CHEBI:57783"/>
    </ligand>
</feature>
<feature type="domain" description="1-deoxy-D-xylulose 5-phosphate reductoisomerase N-terminal" evidence="11">
    <location>
        <begin position="25"/>
        <end position="150"/>
    </location>
</feature>
<feature type="binding site" evidence="9">
    <location>
        <position position="169"/>
    </location>
    <ligand>
        <name>1-deoxy-D-xylulose 5-phosphate</name>
        <dbReference type="ChEBI" id="CHEBI:57792"/>
    </ligand>
</feature>
<dbReference type="PANTHER" id="PTHR30525">
    <property type="entry name" value="1-DEOXY-D-XYLULOSE 5-PHOSPHATE REDUCTOISOMERASE"/>
    <property type="match status" value="1"/>
</dbReference>
<feature type="binding site" evidence="9">
    <location>
        <position position="194"/>
    </location>
    <ligand>
        <name>1-deoxy-D-xylulose 5-phosphate</name>
        <dbReference type="ChEBI" id="CHEBI:57792"/>
    </ligand>
</feature>
<dbReference type="InterPro" id="IPR003821">
    <property type="entry name" value="DXP_reductoisomerase"/>
</dbReference>
<feature type="binding site" evidence="9">
    <location>
        <position position="34"/>
    </location>
    <ligand>
        <name>NADPH</name>
        <dbReference type="ChEBI" id="CHEBI:57783"/>
    </ligand>
</feature>
<dbReference type="InterPro" id="IPR013644">
    <property type="entry name" value="DXP_reductoisomerase_C"/>
</dbReference>
<dbReference type="Pfam" id="PF02670">
    <property type="entry name" value="DXP_reductoisom"/>
    <property type="match status" value="1"/>
</dbReference>
<feature type="binding site" evidence="9">
    <location>
        <position position="239"/>
    </location>
    <ligand>
        <name>Mn(2+)</name>
        <dbReference type="ChEBI" id="CHEBI:29035"/>
    </ligand>
</feature>
<feature type="binding site" evidence="9">
    <location>
        <position position="239"/>
    </location>
    <ligand>
        <name>1-deoxy-D-xylulose 5-phosphate</name>
        <dbReference type="ChEBI" id="CHEBI:57792"/>
    </ligand>
</feature>
<feature type="binding site" evidence="9">
    <location>
        <position position="59"/>
    </location>
    <ligand>
        <name>NADPH</name>
        <dbReference type="ChEBI" id="CHEBI:57783"/>
    </ligand>
</feature>
<keyword evidence="3 9" id="KW-0479">Metal-binding</keyword>
<dbReference type="PANTHER" id="PTHR30525:SF0">
    <property type="entry name" value="1-DEOXY-D-XYLULOSE 5-PHOSPHATE REDUCTOISOMERASE, CHLOROPLASTIC"/>
    <property type="match status" value="1"/>
</dbReference>
<reference evidence="14 15" key="1">
    <citation type="submission" date="2013-08" db="EMBL/GenBank/DDBJ databases">
        <title>The genome sequence of Skermanella stibiiresistens.</title>
        <authorList>
            <person name="Zhu W."/>
            <person name="Wang G."/>
        </authorList>
    </citation>
    <scope>NUCLEOTIDE SEQUENCE [LARGE SCALE GENOMIC DNA]</scope>
    <source>
        <strain evidence="14 15">SB22</strain>
    </source>
</reference>
<feature type="domain" description="1-deoxy-D-xylulose 5-phosphate reductoisomerase C-terminal" evidence="12">
    <location>
        <begin position="164"/>
        <end position="247"/>
    </location>
</feature>
<evidence type="ECO:0000256" key="7">
    <source>
        <dbReference type="ARBA" id="ARBA00023229"/>
    </source>
</evidence>
<proteinExistence type="inferred from homology"/>
<dbReference type="OrthoDB" id="9806546at2"/>
<dbReference type="GO" id="GO:0051484">
    <property type="term" value="P:isopentenyl diphosphate biosynthetic process, methylerythritol 4-phosphate pathway involved in terpenoid biosynthetic process"/>
    <property type="evidence" value="ECO:0007669"/>
    <property type="project" value="UniProtKB-ARBA"/>
</dbReference>
<comment type="caution">
    <text evidence="14">The sequence shown here is derived from an EMBL/GenBank/DDBJ whole genome shotgun (WGS) entry which is preliminary data.</text>
</comment>
<feature type="binding site" evidence="9">
    <location>
        <position position="170"/>
    </location>
    <ligand>
        <name>1-deoxy-D-xylulose 5-phosphate</name>
        <dbReference type="ChEBI" id="CHEBI:57792"/>
    </ligand>
</feature>
<evidence type="ECO:0000313" key="15">
    <source>
        <dbReference type="Proteomes" id="UP000019486"/>
    </source>
</evidence>
<keyword evidence="15" id="KW-1185">Reference proteome</keyword>
<feature type="binding site" evidence="9">
    <location>
        <position position="32"/>
    </location>
    <ligand>
        <name>NADPH</name>
        <dbReference type="ChEBI" id="CHEBI:57783"/>
    </ligand>
</feature>
<dbReference type="FunFam" id="3.40.50.720:FF:000045">
    <property type="entry name" value="1-deoxy-D-xylulose 5-phosphate reductoisomerase"/>
    <property type="match status" value="1"/>
</dbReference>
<evidence type="ECO:0000256" key="6">
    <source>
        <dbReference type="ARBA" id="ARBA00023211"/>
    </source>
</evidence>
<evidence type="ECO:0000256" key="5">
    <source>
        <dbReference type="ARBA" id="ARBA00023002"/>
    </source>
</evidence>
<evidence type="ECO:0000313" key="14">
    <source>
        <dbReference type="EMBL" id="EWY42143.1"/>
    </source>
</evidence>
<feature type="binding site" evidence="9">
    <location>
        <position position="230"/>
    </location>
    <ligand>
        <name>1-deoxy-D-xylulose 5-phosphate</name>
        <dbReference type="ChEBI" id="CHEBI:57792"/>
    </ligand>
</feature>
<dbReference type="RefSeq" id="WP_037447315.1">
    <property type="nucleotide sequence ID" value="NZ_AVFL01000002.1"/>
</dbReference>
<comment type="function">
    <text evidence="9">Catalyzes the NADPH-dependent rearrangement and reduction of 1-deoxy-D-xylulose-5-phosphate (DXP) to 2-C-methyl-D-erythritol 4-phosphate (MEP).</text>
</comment>
<feature type="domain" description="DXP reductoisomerase C-terminal" evidence="13">
    <location>
        <begin position="279"/>
        <end position="395"/>
    </location>
</feature>
<evidence type="ECO:0000256" key="9">
    <source>
        <dbReference type="HAMAP-Rule" id="MF_00183"/>
    </source>
</evidence>
<dbReference type="Pfam" id="PF13288">
    <property type="entry name" value="DXPR_C"/>
    <property type="match status" value="1"/>
</dbReference>
<evidence type="ECO:0000256" key="2">
    <source>
        <dbReference type="ARBA" id="ARBA00006825"/>
    </source>
</evidence>
<name>W9HE48_9PROT</name>
<feature type="binding site" evidence="9">
    <location>
        <position position="58"/>
    </location>
    <ligand>
        <name>NADPH</name>
        <dbReference type="ChEBI" id="CHEBI:57783"/>
    </ligand>
</feature>
<dbReference type="SUPFAM" id="SSF51735">
    <property type="entry name" value="NAD(P)-binding Rossmann-fold domains"/>
    <property type="match status" value="1"/>
</dbReference>
<feature type="binding site" evidence="9">
    <location>
        <position position="168"/>
    </location>
    <ligand>
        <name>Mn(2+)</name>
        <dbReference type="ChEBI" id="CHEBI:29035"/>
    </ligand>
</feature>
<evidence type="ECO:0000259" key="13">
    <source>
        <dbReference type="Pfam" id="PF13288"/>
    </source>
</evidence>
<feature type="binding site" evidence="9">
    <location>
        <position position="33"/>
    </location>
    <ligand>
        <name>NADPH</name>
        <dbReference type="ChEBI" id="CHEBI:57783"/>
    </ligand>
</feature>
<dbReference type="GO" id="GO:0030145">
    <property type="term" value="F:manganese ion binding"/>
    <property type="evidence" value="ECO:0007669"/>
    <property type="project" value="TreeGrafter"/>
</dbReference>
<feature type="binding site" evidence="9">
    <location>
        <position position="143"/>
    </location>
    <ligand>
        <name>1-deoxy-D-xylulose 5-phosphate</name>
        <dbReference type="ChEBI" id="CHEBI:57792"/>
    </ligand>
</feature>
<feature type="binding site" evidence="9">
    <location>
        <position position="223"/>
    </location>
    <ligand>
        <name>NADPH</name>
        <dbReference type="ChEBI" id="CHEBI:57783"/>
    </ligand>
</feature>
<evidence type="ECO:0000259" key="11">
    <source>
        <dbReference type="Pfam" id="PF02670"/>
    </source>
</evidence>
<dbReference type="NCBIfam" id="NF009114">
    <property type="entry name" value="PRK12464.1"/>
    <property type="match status" value="1"/>
</dbReference>
<protein>
    <recommendedName>
        <fullName evidence="9">1-deoxy-D-xylulose 5-phosphate reductoisomerase</fullName>
        <shortName evidence="9">DXP reductoisomerase</shortName>
        <ecNumber evidence="9">1.1.1.267</ecNumber>
    </recommendedName>
    <alternativeName>
        <fullName evidence="9">1-deoxyxylulose-5-phosphate reductoisomerase</fullName>
    </alternativeName>
    <alternativeName>
        <fullName evidence="9">2-C-methyl-D-erythritol 4-phosphate synthase</fullName>
    </alternativeName>
</protein>
<keyword evidence="4 9" id="KW-0521">NADP</keyword>
<dbReference type="InterPro" id="IPR013512">
    <property type="entry name" value="DXP_reductoisomerase_N"/>
</dbReference>
<feature type="binding site" evidence="9">
    <location>
        <position position="217"/>
    </location>
    <ligand>
        <name>1-deoxy-D-xylulose 5-phosphate</name>
        <dbReference type="ChEBI" id="CHEBI:57792"/>
    </ligand>
</feature>
<feature type="binding site" evidence="9">
    <location>
        <position position="57"/>
    </location>
    <ligand>
        <name>NADPH</name>
        <dbReference type="ChEBI" id="CHEBI:57783"/>
    </ligand>
</feature>
<dbReference type="GO" id="GO:0016853">
    <property type="term" value="F:isomerase activity"/>
    <property type="evidence" value="ECO:0007669"/>
    <property type="project" value="UniProtKB-KW"/>
</dbReference>
<feature type="binding site" evidence="9">
    <location>
        <position position="236"/>
    </location>
    <ligand>
        <name>1-deoxy-D-xylulose 5-phosphate</name>
        <dbReference type="ChEBI" id="CHEBI:57792"/>
    </ligand>
</feature>
<dbReference type="InterPro" id="IPR026877">
    <property type="entry name" value="DXPR_C"/>
</dbReference>
<organism evidence="14 15">
    <name type="scientific">Skermanella stibiiresistens SB22</name>
    <dbReference type="NCBI Taxonomy" id="1385369"/>
    <lineage>
        <taxon>Bacteria</taxon>
        <taxon>Pseudomonadati</taxon>
        <taxon>Pseudomonadota</taxon>
        <taxon>Alphaproteobacteria</taxon>
        <taxon>Rhodospirillales</taxon>
        <taxon>Azospirillaceae</taxon>
        <taxon>Skermanella</taxon>
    </lineage>
</organism>
<accession>W9HE48</accession>
<feature type="binding site" evidence="9">
    <location>
        <position position="170"/>
    </location>
    <ligand>
        <name>Mn(2+)</name>
        <dbReference type="ChEBI" id="CHEBI:29035"/>
    </ligand>
</feature>
<dbReference type="GO" id="GO:0030604">
    <property type="term" value="F:1-deoxy-D-xylulose-5-phosphate reductoisomerase activity"/>
    <property type="evidence" value="ECO:0007669"/>
    <property type="project" value="UniProtKB-UniRule"/>
</dbReference>
<dbReference type="GO" id="GO:0070402">
    <property type="term" value="F:NADPH binding"/>
    <property type="evidence" value="ECO:0007669"/>
    <property type="project" value="InterPro"/>
</dbReference>
<dbReference type="SUPFAM" id="SSF55347">
    <property type="entry name" value="Glyceraldehyde-3-phosphate dehydrogenase-like, C-terminal domain"/>
    <property type="match status" value="1"/>
</dbReference>
<dbReference type="EC" id="1.1.1.267" evidence="9"/>
<dbReference type="EMBL" id="AVFL01000002">
    <property type="protein sequence ID" value="EWY42143.1"/>
    <property type="molecule type" value="Genomic_DNA"/>
</dbReference>
<evidence type="ECO:0000256" key="1">
    <source>
        <dbReference type="ARBA" id="ARBA00005094"/>
    </source>
</evidence>
<dbReference type="UniPathway" id="UPA00056">
    <property type="reaction ID" value="UER00092"/>
</dbReference>
<feature type="binding site" evidence="9">
    <location>
        <position position="235"/>
    </location>
    <ligand>
        <name>1-deoxy-D-xylulose 5-phosphate</name>
        <dbReference type="ChEBI" id="CHEBI:57792"/>
    </ligand>
</feature>
<dbReference type="AlphaFoldDB" id="W9HE48"/>
<gene>
    <name evidence="9" type="primary">dxr</name>
    <name evidence="14" type="ORF">N825_19775</name>
</gene>